<evidence type="ECO:0000313" key="2">
    <source>
        <dbReference type="EMBL" id="KAG8181668.1"/>
    </source>
</evidence>
<feature type="transmembrane region" description="Helical" evidence="1">
    <location>
        <begin position="12"/>
        <end position="36"/>
    </location>
</feature>
<proteinExistence type="predicted"/>
<keyword evidence="1" id="KW-1133">Transmembrane helix</keyword>
<keyword evidence="1" id="KW-0472">Membrane</keyword>
<reference evidence="2 3" key="1">
    <citation type="journal article" date="2022" name="Nat. Ecol. Evol.">
        <title>A masculinizing supergene underlies an exaggerated male reproductive morph in a spider.</title>
        <authorList>
            <person name="Hendrickx F."/>
            <person name="De Corte Z."/>
            <person name="Sonet G."/>
            <person name="Van Belleghem S.M."/>
            <person name="Kostlbacher S."/>
            <person name="Vangestel C."/>
        </authorList>
    </citation>
    <scope>NUCLEOTIDE SEQUENCE [LARGE SCALE GENOMIC DNA]</scope>
    <source>
        <strain evidence="2">W744_W776</strain>
    </source>
</reference>
<evidence type="ECO:0000313" key="3">
    <source>
        <dbReference type="Proteomes" id="UP000827092"/>
    </source>
</evidence>
<evidence type="ECO:0000256" key="1">
    <source>
        <dbReference type="SAM" id="Phobius"/>
    </source>
</evidence>
<keyword evidence="3" id="KW-1185">Reference proteome</keyword>
<sequence>MVSSSSGDTILSVRMLFVIGAIFRAPLFMYLCNILTPLLNSVMYTHPPQYLTEDVMHKLCFLVFLFYKSVKTSFWILFEENHCRFLQGKTISSLVED</sequence>
<organism evidence="2 3">
    <name type="scientific">Oedothorax gibbosus</name>
    <dbReference type="NCBI Taxonomy" id="931172"/>
    <lineage>
        <taxon>Eukaryota</taxon>
        <taxon>Metazoa</taxon>
        <taxon>Ecdysozoa</taxon>
        <taxon>Arthropoda</taxon>
        <taxon>Chelicerata</taxon>
        <taxon>Arachnida</taxon>
        <taxon>Araneae</taxon>
        <taxon>Araneomorphae</taxon>
        <taxon>Entelegynae</taxon>
        <taxon>Araneoidea</taxon>
        <taxon>Linyphiidae</taxon>
        <taxon>Erigoninae</taxon>
        <taxon>Oedothorax</taxon>
    </lineage>
</organism>
<gene>
    <name evidence="2" type="ORF">JTE90_009828</name>
</gene>
<dbReference type="Proteomes" id="UP000827092">
    <property type="component" value="Unassembled WGS sequence"/>
</dbReference>
<name>A0AAV6UCU9_9ARAC</name>
<accession>A0AAV6UCU9</accession>
<comment type="caution">
    <text evidence="2">The sequence shown here is derived from an EMBL/GenBank/DDBJ whole genome shotgun (WGS) entry which is preliminary data.</text>
</comment>
<keyword evidence="1" id="KW-0812">Transmembrane</keyword>
<dbReference type="AlphaFoldDB" id="A0AAV6UCU9"/>
<protein>
    <submittedName>
        <fullName evidence="2">Uncharacterized protein</fullName>
    </submittedName>
</protein>
<dbReference type="EMBL" id="JAFNEN010000502">
    <property type="protein sequence ID" value="KAG8181668.1"/>
    <property type="molecule type" value="Genomic_DNA"/>
</dbReference>